<evidence type="ECO:0000313" key="2">
    <source>
        <dbReference type="EMBL" id="MBL1120172.1"/>
    </source>
</evidence>
<proteinExistence type="predicted"/>
<keyword evidence="1" id="KW-0732">Signal</keyword>
<organism evidence="2 3">
    <name type="scientific">Streptomyces endocoffeicus</name>
    <dbReference type="NCBI Taxonomy" id="2898945"/>
    <lineage>
        <taxon>Bacteria</taxon>
        <taxon>Bacillati</taxon>
        <taxon>Actinomycetota</taxon>
        <taxon>Actinomycetes</taxon>
        <taxon>Kitasatosporales</taxon>
        <taxon>Streptomycetaceae</taxon>
        <taxon>Streptomyces</taxon>
    </lineage>
</organism>
<dbReference type="Pfam" id="PF01547">
    <property type="entry name" value="SBP_bac_1"/>
    <property type="match status" value="1"/>
</dbReference>
<dbReference type="RefSeq" id="WP_201857937.1">
    <property type="nucleotide sequence ID" value="NZ_JAERRG010000044.1"/>
</dbReference>
<feature type="chain" id="PRO_5046896563" evidence="1">
    <location>
        <begin position="22"/>
        <end position="552"/>
    </location>
</feature>
<dbReference type="EMBL" id="JAERRG010000044">
    <property type="protein sequence ID" value="MBL1120172.1"/>
    <property type="molecule type" value="Genomic_DNA"/>
</dbReference>
<gene>
    <name evidence="2" type="ORF">JK364_48955</name>
</gene>
<dbReference type="Proteomes" id="UP000621510">
    <property type="component" value="Unassembled WGS sequence"/>
</dbReference>
<evidence type="ECO:0000313" key="3">
    <source>
        <dbReference type="Proteomes" id="UP000621510"/>
    </source>
</evidence>
<feature type="signal peptide" evidence="1">
    <location>
        <begin position="1"/>
        <end position="21"/>
    </location>
</feature>
<protein>
    <submittedName>
        <fullName evidence="2">Extracellular solute-binding protein</fullName>
    </submittedName>
</protein>
<dbReference type="PROSITE" id="PS51318">
    <property type="entry name" value="TAT"/>
    <property type="match status" value="1"/>
</dbReference>
<comment type="caution">
    <text evidence="2">The sequence shown here is derived from an EMBL/GenBank/DDBJ whole genome shotgun (WGS) entry which is preliminary data.</text>
</comment>
<dbReference type="SUPFAM" id="SSF53850">
    <property type="entry name" value="Periplasmic binding protein-like II"/>
    <property type="match status" value="1"/>
</dbReference>
<accession>A0ABS1Q7P8</accession>
<dbReference type="PROSITE" id="PS51257">
    <property type="entry name" value="PROKAR_LIPOPROTEIN"/>
    <property type="match status" value="1"/>
</dbReference>
<reference evidence="2 3" key="1">
    <citation type="submission" date="2021-01" db="EMBL/GenBank/DDBJ databases">
        <title>WGS of actinomycetes isolated from Thailand.</title>
        <authorList>
            <person name="Thawai C."/>
        </authorList>
    </citation>
    <scope>NUCLEOTIDE SEQUENCE [LARGE SCALE GENOMIC DNA]</scope>
    <source>
        <strain evidence="2 3">CA3R110</strain>
    </source>
</reference>
<evidence type="ECO:0000256" key="1">
    <source>
        <dbReference type="SAM" id="SignalP"/>
    </source>
</evidence>
<dbReference type="Gene3D" id="3.40.190.10">
    <property type="entry name" value="Periplasmic binding protein-like II"/>
    <property type="match status" value="1"/>
</dbReference>
<name>A0ABS1Q7P8_9ACTN</name>
<sequence length="552" mass="59860">MPEISRRTLLRSIGVASAAVAAPTLLTSCSTSGSGGSASNRGADLAPWPTYIPKTGPAPDLKGDPKTGVQDAYLTYPDKLTKGTSGVPGDGSTLKVMTVTFGVTPKPEAQNKYWQAMEKALGVKIDFTTVPAADFQSKLATVMAGNDLPDVLNLAGSANIAREGEFIVKTMANLSDFLSGDAIKDYPNLANIPTESWKGVGRFHGGIYGIPIHRPRPVTALWINGTSFEKQGYRLGDSDYSRDDFTEIVSSLTRGKRYGTGASKDNPFGWWAHAQAHGVPNTWSHSNGKFTSYFESDRFEEMLSYLNSLWKKKLYFPESTSISGVDLTTRFYNGTVQSYMGGFSAYLTTLKMVHGFDAMPMTPYAPKGITPANWASKGYFGYTVINKKMSTSKIKMVLRVLDHLASPFGTEEYQRMHYGVEGVHFTYNKDGDPMPTKLGGTENITNLPFYYLCDAPQVLYVPGAQSGIRSLHAWEKQVCPGMVNDASAGLRSATYSTRWATLARGIDDSITAIVTGRQPLSSWGAAAKKFKSGGGGKIAEEYAEEYAANSAK</sequence>
<dbReference type="InterPro" id="IPR006311">
    <property type="entry name" value="TAT_signal"/>
</dbReference>
<dbReference type="InterPro" id="IPR006059">
    <property type="entry name" value="SBP"/>
</dbReference>
<keyword evidence="3" id="KW-1185">Reference proteome</keyword>